<accession>A0A0E0CV73</accession>
<feature type="repeat" description="ANK" evidence="4">
    <location>
        <begin position="158"/>
        <end position="190"/>
    </location>
</feature>
<keyword evidence="7" id="KW-1185">Reference proteome</keyword>
<dbReference type="PANTHER" id="PTHR24136">
    <property type="entry name" value="SOWAH (DROSOPHILA) HOMOLOG"/>
    <property type="match status" value="1"/>
</dbReference>
<reference evidence="6" key="1">
    <citation type="submission" date="2015-04" db="UniProtKB">
        <authorList>
            <consortium name="EnsemblPlants"/>
        </authorList>
    </citation>
    <scope>IDENTIFICATION</scope>
</reference>
<evidence type="ECO:0000256" key="3">
    <source>
        <dbReference type="ARBA" id="ARBA00023043"/>
    </source>
</evidence>
<dbReference type="GO" id="GO:0016567">
    <property type="term" value="P:protein ubiquitination"/>
    <property type="evidence" value="ECO:0007669"/>
    <property type="project" value="TreeGrafter"/>
</dbReference>
<dbReference type="eggNOG" id="KOG0504">
    <property type="taxonomic scope" value="Eukaryota"/>
</dbReference>
<dbReference type="EnsemblPlants" id="OMERI03G03560.5">
    <property type="protein sequence ID" value="OMERI03G03560.5"/>
    <property type="gene ID" value="OMERI03G03560"/>
</dbReference>
<name>A0A0E0CV73_9ORYZ</name>
<feature type="region of interest" description="Disordered" evidence="5">
    <location>
        <begin position="1"/>
        <end position="26"/>
    </location>
</feature>
<evidence type="ECO:0000256" key="4">
    <source>
        <dbReference type="PROSITE-ProRule" id="PRU00023"/>
    </source>
</evidence>
<dbReference type="PROSITE" id="PS50088">
    <property type="entry name" value="ANK_REPEAT"/>
    <property type="match status" value="3"/>
</dbReference>
<dbReference type="FunFam" id="1.25.40.20:FF:000316">
    <property type="entry name" value="BRCA1-associated RING domain protein 1"/>
    <property type="match status" value="1"/>
</dbReference>
<evidence type="ECO:0000256" key="1">
    <source>
        <dbReference type="ARBA" id="ARBA00005949"/>
    </source>
</evidence>
<comment type="similarity">
    <text evidence="1">Belongs to the ankyrin SOCS box (ASB) family.</text>
</comment>
<dbReference type="InterPro" id="IPR002110">
    <property type="entry name" value="Ankyrin_rpt"/>
</dbReference>
<dbReference type="SMART" id="SM00248">
    <property type="entry name" value="ANK"/>
    <property type="match status" value="3"/>
</dbReference>
<dbReference type="SUPFAM" id="SSF48403">
    <property type="entry name" value="Ankyrin repeat"/>
    <property type="match status" value="1"/>
</dbReference>
<organism evidence="6">
    <name type="scientific">Oryza meridionalis</name>
    <dbReference type="NCBI Taxonomy" id="40149"/>
    <lineage>
        <taxon>Eukaryota</taxon>
        <taxon>Viridiplantae</taxon>
        <taxon>Streptophyta</taxon>
        <taxon>Embryophyta</taxon>
        <taxon>Tracheophyta</taxon>
        <taxon>Spermatophyta</taxon>
        <taxon>Magnoliopsida</taxon>
        <taxon>Liliopsida</taxon>
        <taxon>Poales</taxon>
        <taxon>Poaceae</taxon>
        <taxon>BOP clade</taxon>
        <taxon>Oryzoideae</taxon>
        <taxon>Oryzeae</taxon>
        <taxon>Oryzinae</taxon>
        <taxon>Oryza</taxon>
    </lineage>
</organism>
<reference evidence="6" key="2">
    <citation type="submission" date="2018-05" db="EMBL/GenBank/DDBJ databases">
        <title>OmerRS3 (Oryza meridionalis Reference Sequence Version 3).</title>
        <authorList>
            <person name="Zhang J."/>
            <person name="Kudrna D."/>
            <person name="Lee S."/>
            <person name="Talag J."/>
            <person name="Welchert J."/>
            <person name="Wing R.A."/>
        </authorList>
    </citation>
    <scope>NUCLEOTIDE SEQUENCE [LARGE SCALE GENOMIC DNA]</scope>
    <source>
        <strain evidence="6">cv. OR44</strain>
    </source>
</reference>
<proteinExistence type="inferred from homology"/>
<feature type="repeat" description="ANK" evidence="4">
    <location>
        <begin position="84"/>
        <end position="116"/>
    </location>
</feature>
<dbReference type="InterPro" id="IPR036770">
    <property type="entry name" value="Ankyrin_rpt-contain_sf"/>
</dbReference>
<evidence type="ECO:0000313" key="6">
    <source>
        <dbReference type="EnsemblPlants" id="OMERI03G03560.5"/>
    </source>
</evidence>
<evidence type="ECO:0000313" key="7">
    <source>
        <dbReference type="Proteomes" id="UP000008021"/>
    </source>
</evidence>
<dbReference type="Gramene" id="OMERI03G03560.5">
    <property type="protein sequence ID" value="OMERI03G03560.5"/>
    <property type="gene ID" value="OMERI03G03560"/>
</dbReference>
<feature type="repeat" description="ANK" evidence="4">
    <location>
        <begin position="117"/>
        <end position="145"/>
    </location>
</feature>
<dbReference type="Pfam" id="PF00023">
    <property type="entry name" value="Ank"/>
    <property type="match status" value="1"/>
</dbReference>
<protein>
    <submittedName>
        <fullName evidence="6">Uncharacterized protein</fullName>
    </submittedName>
</protein>
<dbReference type="Pfam" id="PF12796">
    <property type="entry name" value="Ank_2"/>
    <property type="match status" value="1"/>
</dbReference>
<dbReference type="InterPro" id="IPR051573">
    <property type="entry name" value="Ankyrin-SOCS_box_domain"/>
</dbReference>
<evidence type="ECO:0000256" key="2">
    <source>
        <dbReference type="ARBA" id="ARBA00022737"/>
    </source>
</evidence>
<dbReference type="PANTHER" id="PTHR24136:SF15">
    <property type="entry name" value="ANK_REP_REGION DOMAIN-CONTAINING PROTEIN"/>
    <property type="match status" value="1"/>
</dbReference>
<keyword evidence="2" id="KW-0677">Repeat</keyword>
<evidence type="ECO:0000256" key="5">
    <source>
        <dbReference type="SAM" id="MobiDB-lite"/>
    </source>
</evidence>
<dbReference type="GO" id="GO:0045732">
    <property type="term" value="P:positive regulation of protein catabolic process"/>
    <property type="evidence" value="ECO:0007669"/>
    <property type="project" value="TreeGrafter"/>
</dbReference>
<dbReference type="HOGENOM" id="CLU_117889_0_0_1"/>
<keyword evidence="3 4" id="KW-0040">ANK repeat</keyword>
<dbReference type="PROSITE" id="PS50297">
    <property type="entry name" value="ANK_REP_REGION"/>
    <property type="match status" value="3"/>
</dbReference>
<dbReference type="AlphaFoldDB" id="A0A0E0CV73"/>
<dbReference type="Proteomes" id="UP000008021">
    <property type="component" value="Chromosome 3"/>
</dbReference>
<sequence>MAVPGRRDDLVDDDGIGEEYIGPSDDEEAQLPDELFRLADAAQSGNVAALRAALGTGLNPVHSLPILEFIQDNYSGNIDDPIEDGDTLLHIACLYGHLPCVQLLLERQASLECKDEEGAIPLHDACAGGFSDIVQYILNFAANIDGCVTRMLNTVDSEGDTPLHHAARGEHLGVVDLLLKAGACAKKENTYGQVPAEMADEGTEVRKLLIQEQVEASTHTSN</sequence>
<dbReference type="Gene3D" id="1.25.40.20">
    <property type="entry name" value="Ankyrin repeat-containing domain"/>
    <property type="match status" value="2"/>
</dbReference>